<name>C3YNJ7_BRAFL</name>
<evidence type="ECO:0000256" key="1">
    <source>
        <dbReference type="RuleBase" id="RU367033"/>
    </source>
</evidence>
<organism>
    <name type="scientific">Branchiostoma floridae</name>
    <name type="common">Florida lancelet</name>
    <name type="synonym">Amphioxus</name>
    <dbReference type="NCBI Taxonomy" id="7739"/>
    <lineage>
        <taxon>Eukaryota</taxon>
        <taxon>Metazoa</taxon>
        <taxon>Chordata</taxon>
        <taxon>Cephalochordata</taxon>
        <taxon>Leptocardii</taxon>
        <taxon>Amphioxiformes</taxon>
        <taxon>Branchiostomatidae</taxon>
        <taxon>Branchiostoma</taxon>
    </lineage>
</organism>
<dbReference type="SMART" id="SM00218">
    <property type="entry name" value="ZU5"/>
    <property type="match status" value="1"/>
</dbReference>
<evidence type="ECO:0000313" key="5">
    <source>
        <dbReference type="EMBL" id="EEN58303.1"/>
    </source>
</evidence>
<accession>C3YNJ7</accession>
<feature type="compositionally biased region" description="Basic residues" evidence="2">
    <location>
        <begin position="27"/>
        <end position="45"/>
    </location>
</feature>
<protein>
    <recommendedName>
        <fullName evidence="1">Netrin receptor UNC5</fullName>
    </recommendedName>
</protein>
<dbReference type="GO" id="GO:0005886">
    <property type="term" value="C:plasma membrane"/>
    <property type="evidence" value="ECO:0007669"/>
    <property type="project" value="UniProtKB-SubCell"/>
</dbReference>
<dbReference type="PANTHER" id="PTHR12582:SF41">
    <property type="entry name" value="UNC5C-LIKE PROTEIN"/>
    <property type="match status" value="1"/>
</dbReference>
<dbReference type="InterPro" id="IPR011029">
    <property type="entry name" value="DEATH-like_dom_sf"/>
</dbReference>
<keyword evidence="1" id="KW-0217">Developmental protein</keyword>
<dbReference type="PROSITE" id="PS50017">
    <property type="entry name" value="DEATH_DOMAIN"/>
    <property type="match status" value="1"/>
</dbReference>
<feature type="region of interest" description="Disordered" evidence="2">
    <location>
        <begin position="27"/>
        <end position="137"/>
    </location>
</feature>
<dbReference type="Pfam" id="PF00791">
    <property type="entry name" value="ZU5"/>
    <property type="match status" value="1"/>
</dbReference>
<feature type="domain" description="Death" evidence="3">
    <location>
        <begin position="502"/>
        <end position="583"/>
    </location>
</feature>
<dbReference type="InterPro" id="IPR000906">
    <property type="entry name" value="ZU5_dom"/>
</dbReference>
<evidence type="ECO:0000256" key="2">
    <source>
        <dbReference type="SAM" id="MobiDB-lite"/>
    </source>
</evidence>
<dbReference type="STRING" id="7739.C3YNJ7"/>
<dbReference type="eggNOG" id="KOG1480">
    <property type="taxonomic scope" value="Eukaryota"/>
</dbReference>
<dbReference type="InParanoid" id="C3YNJ7"/>
<evidence type="ECO:0000259" key="3">
    <source>
        <dbReference type="PROSITE" id="PS50017"/>
    </source>
</evidence>
<dbReference type="PANTHER" id="PTHR12582">
    <property type="entry name" value="NETRIN RECEPTOR UNC5"/>
    <property type="match status" value="1"/>
</dbReference>
<dbReference type="AlphaFoldDB" id="C3YNJ7"/>
<proteinExistence type="inferred from homology"/>
<feature type="compositionally biased region" description="Basic and acidic residues" evidence="2">
    <location>
        <begin position="123"/>
        <end position="133"/>
    </location>
</feature>
<dbReference type="InterPro" id="IPR037936">
    <property type="entry name" value="UNC5A-D"/>
</dbReference>
<evidence type="ECO:0000259" key="4">
    <source>
        <dbReference type="PROSITE" id="PS51145"/>
    </source>
</evidence>
<dbReference type="Pfam" id="PF00531">
    <property type="entry name" value="Death"/>
    <property type="match status" value="1"/>
</dbReference>
<dbReference type="InterPro" id="IPR000488">
    <property type="entry name" value="Death_dom"/>
</dbReference>
<gene>
    <name evidence="5" type="ORF">BRAFLDRAFT_76983</name>
</gene>
<feature type="compositionally biased region" description="Basic and acidic residues" evidence="2">
    <location>
        <begin position="64"/>
        <end position="84"/>
    </location>
</feature>
<dbReference type="EMBL" id="GG666533">
    <property type="protein sequence ID" value="EEN58303.1"/>
    <property type="molecule type" value="Genomic_DNA"/>
</dbReference>
<keyword evidence="1" id="KW-0393">Immunoglobulin domain</keyword>
<dbReference type="Gene3D" id="2.60.220.30">
    <property type="match status" value="1"/>
</dbReference>
<comment type="similarity">
    <text evidence="1">Belongs to the unc-5 family.</text>
</comment>
<sequence>MTGVPVLMAAACICCACMIKYIKKKRSSRLRRAQGRSKSGTHGKLSKLDDVPTRTKTSRRSLSKRSERHKEVSFTLEKHVERQLRKAPVHAADRVTELSQQQNNAESSNTGFGSITHSPRASPDIDRSDKSMEFKNSGLSTKNDCSIQCQQTTLVIPSAKERVEQNTDQQQLCHVKVEVETKRGMEFKDKTTDKDRQTDLQVFDNLYSNFSSLTNEDVSALCIQLQTNYSSTNFAAGVFDHTGGHLPLPRHDIVLFVPPGAIEDGKLQTIYIFVPPSSVNDGKPAPIVHCGPTGTTFLDHVILSFPVDSNHDEIIPKFTNTEVGSEEEWHPLHENDDAAFIVRNGKCILYLSHFTGFGADAKDKTSLADVQKTGEKIIRVGAFASEQTSDNRLYKLRIRFYDSSADARERMCAKEMSHFGGRLLDDDRRMHVDRQGGKLCVQVSKIAAGWRAVDDSDEKQMLPSSEALGGSLTPTQAFLHQQGELRPNNRPFPILPLEVRHEMCVLLDVETRLGNDWRMMAEKLEIDSPTITWIGRQMSPTSKLLDFWETENVSGGTVALQRLSNIFKEIGRPDVQELIKNTYSNRIVAGKWGRKPLTSGASFSSK</sequence>
<feature type="domain" description="ZU5" evidence="4">
    <location>
        <begin position="233"/>
        <end position="335"/>
    </location>
</feature>
<comment type="subcellular location">
    <subcellularLocation>
        <location evidence="1">Cell membrane</location>
        <topology evidence="1">Single-pass type I membrane protein</topology>
    </subcellularLocation>
</comment>
<keyword evidence="1" id="KW-0675">Receptor</keyword>
<comment type="function">
    <text evidence="1">Receptor for netrin required for axon guidance. Mediates axon repulsion of neuronal growth cones in the developing nervous system upon ligand binding.</text>
</comment>
<dbReference type="PROSITE" id="PS51145">
    <property type="entry name" value="ZU5"/>
    <property type="match status" value="1"/>
</dbReference>
<dbReference type="Gene3D" id="1.10.533.10">
    <property type="entry name" value="Death Domain, Fas"/>
    <property type="match status" value="1"/>
</dbReference>
<dbReference type="GO" id="GO:0005042">
    <property type="term" value="F:netrin receptor activity"/>
    <property type="evidence" value="ECO:0007669"/>
    <property type="project" value="UniProtKB-UniRule"/>
</dbReference>
<reference evidence="5" key="1">
    <citation type="journal article" date="2008" name="Nature">
        <title>The amphioxus genome and the evolution of the chordate karyotype.</title>
        <authorList>
            <consortium name="US DOE Joint Genome Institute (JGI-PGF)"/>
            <person name="Putnam N.H."/>
            <person name="Butts T."/>
            <person name="Ferrier D.E.K."/>
            <person name="Furlong R.F."/>
            <person name="Hellsten U."/>
            <person name="Kawashima T."/>
            <person name="Robinson-Rechavi M."/>
            <person name="Shoguchi E."/>
            <person name="Terry A."/>
            <person name="Yu J.-K."/>
            <person name="Benito-Gutierrez E.L."/>
            <person name="Dubchak I."/>
            <person name="Garcia-Fernandez J."/>
            <person name="Gibson-Brown J.J."/>
            <person name="Grigoriev I.V."/>
            <person name="Horton A.C."/>
            <person name="de Jong P.J."/>
            <person name="Jurka J."/>
            <person name="Kapitonov V.V."/>
            <person name="Kohara Y."/>
            <person name="Kuroki Y."/>
            <person name="Lindquist E."/>
            <person name="Lucas S."/>
            <person name="Osoegawa K."/>
            <person name="Pennacchio L.A."/>
            <person name="Salamov A.A."/>
            <person name="Satou Y."/>
            <person name="Sauka-Spengler T."/>
            <person name="Schmutz J."/>
            <person name="Shin-I T."/>
            <person name="Toyoda A."/>
            <person name="Bronner-Fraser M."/>
            <person name="Fujiyama A."/>
            <person name="Holland L.Z."/>
            <person name="Holland P.W.H."/>
            <person name="Satoh N."/>
            <person name="Rokhsar D.S."/>
        </authorList>
    </citation>
    <scope>NUCLEOTIDE SEQUENCE [LARGE SCALE GENOMIC DNA]</scope>
    <source>
        <strain evidence="5">S238N-H82</strain>
        <tissue evidence="5">Testes</tissue>
    </source>
</reference>
<dbReference type="SUPFAM" id="SSF47986">
    <property type="entry name" value="DEATH domain"/>
    <property type="match status" value="1"/>
</dbReference>
<feature type="compositionally biased region" description="Polar residues" evidence="2">
    <location>
        <begin position="97"/>
        <end position="119"/>
    </location>
</feature>